<proteinExistence type="predicted"/>
<dbReference type="Proteomes" id="UP000696485">
    <property type="component" value="Unassembled WGS sequence"/>
</dbReference>
<dbReference type="GO" id="GO:0043291">
    <property type="term" value="C:RAVE complex"/>
    <property type="evidence" value="ECO:0007669"/>
    <property type="project" value="TreeGrafter"/>
</dbReference>
<gene>
    <name evidence="1" type="primary">RAV1_1</name>
    <name evidence="1" type="ORF">BG006_008503</name>
</gene>
<comment type="caution">
    <text evidence="1">The sequence shown here is derived from an EMBL/GenBank/DDBJ whole genome shotgun (WGS) entry which is preliminary data.</text>
</comment>
<reference evidence="1" key="1">
    <citation type="journal article" date="2020" name="Fungal Divers.">
        <title>Resolving the Mortierellaceae phylogeny through synthesis of multi-gene phylogenetics and phylogenomics.</title>
        <authorList>
            <person name="Vandepol N."/>
            <person name="Liber J."/>
            <person name="Desiro A."/>
            <person name="Na H."/>
            <person name="Kennedy M."/>
            <person name="Barry K."/>
            <person name="Grigoriev I.V."/>
            <person name="Miller A.N."/>
            <person name="O'Donnell K."/>
            <person name="Stajich J.E."/>
            <person name="Bonito G."/>
        </authorList>
    </citation>
    <scope>NUCLEOTIDE SEQUENCE</scope>
    <source>
        <strain evidence="1">NVP1</strain>
    </source>
</reference>
<sequence length="626" mass="70546">MLLQQVCPGKTCASLQSIHSVSYESRRYVLYAATDSVVICDASFKPIQILFLQGDSKEEQNQVVSALVMSEYDGKIAVTTNHHVLIYAPSKPPASGEKIKSWVLCATLECKHVTSLAWRNDGHLLTGSCHLTLWCQSGMWTKLWEKRQGASVDLIQFTPDGKLFASMAKNDRLVKVWYQQEDSTTDFGFFYLPHPRAVSNFSWRKEKTNSASRDSHINVLFTMARDGICRIWSPLMLLQPESMSICAIIDPNQWLVSQQQSSNTQYPIHALDGMEFAMAVEYAASKTVDKNNDANSIRLRKLKDLVRDTSDLFFQIQGDGSMIIWGIQNLGQVPQRLPRVLLVLRISQSVTPLESSFFMRNIIAYHDTTLARSRGQQSRIKDIVKDHRQLCFTSLGDLGDVSLWKLKTPRFGHRVAAGLVEIGSLPIGTRNVQLVTPSWEGGSFMVYDGQQITLYTADQDAQCSRTLDLPDYDPNFPLTLLDSFEIPYLVTVDGTAGKTTDVAWRRFILGFSPKDNTVFTWQRDESKGGTPILFSKDNLPLFETTHAVTVESFAGTLPKSLHSTHVNVFATYSKAQANISYWECGHDFHNHQGERIWQRAERIPTKENLKFFQCGANGKLALGKSY</sequence>
<organism evidence="1 2">
    <name type="scientific">Podila minutissima</name>
    <dbReference type="NCBI Taxonomy" id="64525"/>
    <lineage>
        <taxon>Eukaryota</taxon>
        <taxon>Fungi</taxon>
        <taxon>Fungi incertae sedis</taxon>
        <taxon>Mucoromycota</taxon>
        <taxon>Mortierellomycotina</taxon>
        <taxon>Mortierellomycetes</taxon>
        <taxon>Mortierellales</taxon>
        <taxon>Mortierellaceae</taxon>
        <taxon>Podila</taxon>
    </lineage>
</organism>
<dbReference type="PANTHER" id="PTHR13950">
    <property type="entry name" value="RABCONNECTIN-RELATED"/>
    <property type="match status" value="1"/>
</dbReference>
<name>A0A9P5VQ71_9FUNG</name>
<dbReference type="PANTHER" id="PTHR13950:SF9">
    <property type="entry name" value="RABCONNECTIN-3A"/>
    <property type="match status" value="1"/>
</dbReference>
<evidence type="ECO:0000313" key="2">
    <source>
        <dbReference type="Proteomes" id="UP000696485"/>
    </source>
</evidence>
<dbReference type="EMBL" id="JAAAUY010000058">
    <property type="protein sequence ID" value="KAF9336484.1"/>
    <property type="molecule type" value="Genomic_DNA"/>
</dbReference>
<dbReference type="AlphaFoldDB" id="A0A9P5VQ71"/>
<accession>A0A9P5VQ71</accession>
<dbReference type="InterPro" id="IPR015943">
    <property type="entry name" value="WD40/YVTN_repeat-like_dom_sf"/>
</dbReference>
<keyword evidence="2" id="KW-1185">Reference proteome</keyword>
<dbReference type="GO" id="GO:0007035">
    <property type="term" value="P:vacuolar acidification"/>
    <property type="evidence" value="ECO:0007669"/>
    <property type="project" value="TreeGrafter"/>
</dbReference>
<dbReference type="InterPro" id="IPR036322">
    <property type="entry name" value="WD40_repeat_dom_sf"/>
</dbReference>
<protein>
    <submittedName>
        <fullName evidence="1">Regulator of (H+)-ATPase in vacuolar membrane</fullName>
    </submittedName>
</protein>
<dbReference type="SUPFAM" id="SSF50978">
    <property type="entry name" value="WD40 repeat-like"/>
    <property type="match status" value="1"/>
</dbReference>
<evidence type="ECO:0000313" key="1">
    <source>
        <dbReference type="EMBL" id="KAF9336484.1"/>
    </source>
</evidence>
<dbReference type="InterPro" id="IPR052208">
    <property type="entry name" value="DmX-like/RAVE_component"/>
</dbReference>
<dbReference type="Gene3D" id="2.130.10.10">
    <property type="entry name" value="YVTN repeat-like/Quinoprotein amine dehydrogenase"/>
    <property type="match status" value="1"/>
</dbReference>